<keyword evidence="2" id="KW-1185">Reference proteome</keyword>
<name>A0A8H3XD58_GIGMA</name>
<dbReference type="Proteomes" id="UP000439903">
    <property type="component" value="Unassembled WGS sequence"/>
</dbReference>
<evidence type="ECO:0000313" key="1">
    <source>
        <dbReference type="EMBL" id="KAF0439669.1"/>
    </source>
</evidence>
<reference evidence="1 2" key="1">
    <citation type="journal article" date="2019" name="Environ. Microbiol.">
        <title>At the nexus of three kingdoms: the genome of the mycorrhizal fungus Gigaspora margarita provides insights into plant, endobacterial and fungal interactions.</title>
        <authorList>
            <person name="Venice F."/>
            <person name="Ghignone S."/>
            <person name="Salvioli di Fossalunga A."/>
            <person name="Amselem J."/>
            <person name="Novero M."/>
            <person name="Xianan X."/>
            <person name="Sedzielewska Toro K."/>
            <person name="Morin E."/>
            <person name="Lipzen A."/>
            <person name="Grigoriev I.V."/>
            <person name="Henrissat B."/>
            <person name="Martin F.M."/>
            <person name="Bonfante P."/>
        </authorList>
    </citation>
    <scope>NUCLEOTIDE SEQUENCE [LARGE SCALE GENOMIC DNA]</scope>
    <source>
        <strain evidence="1 2">BEG34</strain>
    </source>
</reference>
<accession>A0A8H3XD58</accession>
<organism evidence="1 2">
    <name type="scientific">Gigaspora margarita</name>
    <dbReference type="NCBI Taxonomy" id="4874"/>
    <lineage>
        <taxon>Eukaryota</taxon>
        <taxon>Fungi</taxon>
        <taxon>Fungi incertae sedis</taxon>
        <taxon>Mucoromycota</taxon>
        <taxon>Glomeromycotina</taxon>
        <taxon>Glomeromycetes</taxon>
        <taxon>Diversisporales</taxon>
        <taxon>Gigasporaceae</taxon>
        <taxon>Gigaspora</taxon>
    </lineage>
</organism>
<comment type="caution">
    <text evidence="1">The sequence shown here is derived from an EMBL/GenBank/DDBJ whole genome shotgun (WGS) entry which is preliminary data.</text>
</comment>
<proteinExistence type="predicted"/>
<evidence type="ECO:0000313" key="2">
    <source>
        <dbReference type="Proteomes" id="UP000439903"/>
    </source>
</evidence>
<protein>
    <submittedName>
        <fullName evidence="1">Uncharacterized protein</fullName>
    </submittedName>
</protein>
<sequence length="82" mass="9304">MLLKSLRMAERISAEETYLVGLSCKEAGVKSDEHGKVGVKRNKDRIGIEKEKKKPFNHNPEFVKMELAEGMPNNDDGYCNSY</sequence>
<dbReference type="AlphaFoldDB" id="A0A8H3XD58"/>
<gene>
    <name evidence="1" type="ORF">F8M41_004141</name>
</gene>
<dbReference type="EMBL" id="WTPW01001374">
    <property type="protein sequence ID" value="KAF0439669.1"/>
    <property type="molecule type" value="Genomic_DNA"/>
</dbReference>